<proteinExistence type="predicted"/>
<sequence>MLRRAATTTHGQTTQCPVWEERESWYVAESRTSLRHSHVYSRHRVSYPVMAPSWPSEAGIDRRCPTAAAAAASARNC</sequence>
<name>A0A0C2CQK0_9BILA</name>
<keyword evidence="2" id="KW-1185">Reference proteome</keyword>
<reference evidence="1 2" key="1">
    <citation type="submission" date="2013-12" db="EMBL/GenBank/DDBJ databases">
        <title>Draft genome of the parsitic nematode Ancylostoma duodenale.</title>
        <authorList>
            <person name="Mitreva M."/>
        </authorList>
    </citation>
    <scope>NUCLEOTIDE SEQUENCE [LARGE SCALE GENOMIC DNA]</scope>
    <source>
        <strain evidence="1 2">Zhejiang</strain>
    </source>
</reference>
<dbReference type="AlphaFoldDB" id="A0A0C2CQK0"/>
<dbReference type="Proteomes" id="UP000054047">
    <property type="component" value="Unassembled WGS sequence"/>
</dbReference>
<protein>
    <submittedName>
        <fullName evidence="1">Uncharacterized protein</fullName>
    </submittedName>
</protein>
<dbReference type="EMBL" id="KN744676">
    <property type="protein sequence ID" value="KIH52062.1"/>
    <property type="molecule type" value="Genomic_DNA"/>
</dbReference>
<evidence type="ECO:0000313" key="1">
    <source>
        <dbReference type="EMBL" id="KIH52062.1"/>
    </source>
</evidence>
<organism evidence="1 2">
    <name type="scientific">Ancylostoma duodenale</name>
    <dbReference type="NCBI Taxonomy" id="51022"/>
    <lineage>
        <taxon>Eukaryota</taxon>
        <taxon>Metazoa</taxon>
        <taxon>Ecdysozoa</taxon>
        <taxon>Nematoda</taxon>
        <taxon>Chromadorea</taxon>
        <taxon>Rhabditida</taxon>
        <taxon>Rhabditina</taxon>
        <taxon>Rhabditomorpha</taxon>
        <taxon>Strongyloidea</taxon>
        <taxon>Ancylostomatidae</taxon>
        <taxon>Ancylostomatinae</taxon>
        <taxon>Ancylostoma</taxon>
    </lineage>
</organism>
<gene>
    <name evidence="1" type="ORF">ANCDUO_17842</name>
</gene>
<accession>A0A0C2CQK0</accession>
<evidence type="ECO:0000313" key="2">
    <source>
        <dbReference type="Proteomes" id="UP000054047"/>
    </source>
</evidence>